<evidence type="ECO:0000256" key="1">
    <source>
        <dbReference type="SAM" id="MobiDB-lite"/>
    </source>
</evidence>
<feature type="compositionally biased region" description="Acidic residues" evidence="1">
    <location>
        <begin position="17"/>
        <end position="27"/>
    </location>
</feature>
<sequence length="324" mass="36341">MDYYRNLVHITGLPGDEASESESEFDPESATAEGDTSQSIDMSQNFSVISVLANASVASQPSDTRNEKLDSMTFTFVPGKPAPPQMSYITIPEPRLPNDHTPLPSEIFKAINYTPPVTSVRRSQTGPELPPTYSIPLQLPNAPVTPMKLPGPIPHPPPSNKKAPFIRLSDESSHIISIAVHRMKACEKLSNDEIGYFFDHDRKWVTKVLKTTNPVTGELQEKKQMGRKPKSAEDHIDVAIRKYVDEFHSTNSKEIAKFLQSNGVANVSHKVVYGRLRKMEIPMIKKPPGPAAERYRRTTKYIQDQARKRLKEEKKAKAAKKRSK</sequence>
<gene>
    <name evidence="2" type="primary">RvY_17760-1</name>
    <name evidence="2" type="synonym">RvY_17760.1</name>
    <name evidence="2" type="ORF">RvY_17760</name>
</gene>
<comment type="caution">
    <text evidence="2">The sequence shown here is derived from an EMBL/GenBank/DDBJ whole genome shotgun (WGS) entry which is preliminary data.</text>
</comment>
<dbReference type="Proteomes" id="UP000186922">
    <property type="component" value="Unassembled WGS sequence"/>
</dbReference>
<organism evidence="2 3">
    <name type="scientific">Ramazzottius varieornatus</name>
    <name type="common">Water bear</name>
    <name type="synonym">Tardigrade</name>
    <dbReference type="NCBI Taxonomy" id="947166"/>
    <lineage>
        <taxon>Eukaryota</taxon>
        <taxon>Metazoa</taxon>
        <taxon>Ecdysozoa</taxon>
        <taxon>Tardigrada</taxon>
        <taxon>Eutardigrada</taxon>
        <taxon>Parachela</taxon>
        <taxon>Hypsibioidea</taxon>
        <taxon>Ramazzottiidae</taxon>
        <taxon>Ramazzottius</taxon>
    </lineage>
</organism>
<protein>
    <submittedName>
        <fullName evidence="2">Uncharacterized protein</fullName>
    </submittedName>
</protein>
<dbReference type="EMBL" id="BDGG01000016">
    <property type="protein sequence ID" value="GAV07994.1"/>
    <property type="molecule type" value="Genomic_DNA"/>
</dbReference>
<evidence type="ECO:0000313" key="3">
    <source>
        <dbReference type="Proteomes" id="UP000186922"/>
    </source>
</evidence>
<name>A0A1D1W903_RAMVA</name>
<feature type="region of interest" description="Disordered" evidence="1">
    <location>
        <begin position="12"/>
        <end position="41"/>
    </location>
</feature>
<accession>A0A1D1W903</accession>
<dbReference type="AlphaFoldDB" id="A0A1D1W903"/>
<keyword evidence="3" id="KW-1185">Reference proteome</keyword>
<reference evidence="2 3" key="1">
    <citation type="journal article" date="2016" name="Nat. Commun.">
        <title>Extremotolerant tardigrade genome and improved radiotolerance of human cultured cells by tardigrade-unique protein.</title>
        <authorList>
            <person name="Hashimoto T."/>
            <person name="Horikawa D.D."/>
            <person name="Saito Y."/>
            <person name="Kuwahara H."/>
            <person name="Kozuka-Hata H."/>
            <person name="Shin-I T."/>
            <person name="Minakuchi Y."/>
            <person name="Ohishi K."/>
            <person name="Motoyama A."/>
            <person name="Aizu T."/>
            <person name="Enomoto A."/>
            <person name="Kondo K."/>
            <person name="Tanaka S."/>
            <person name="Hara Y."/>
            <person name="Koshikawa S."/>
            <person name="Sagara H."/>
            <person name="Miura T."/>
            <person name="Yokobori S."/>
            <person name="Miyagawa K."/>
            <person name="Suzuki Y."/>
            <person name="Kubo T."/>
            <person name="Oyama M."/>
            <person name="Kohara Y."/>
            <person name="Fujiyama A."/>
            <person name="Arakawa K."/>
            <person name="Katayama T."/>
            <person name="Toyoda A."/>
            <person name="Kunieda T."/>
        </authorList>
    </citation>
    <scope>NUCLEOTIDE SEQUENCE [LARGE SCALE GENOMIC DNA]</scope>
    <source>
        <strain evidence="2 3">YOKOZUNA-1</strain>
    </source>
</reference>
<proteinExistence type="predicted"/>
<evidence type="ECO:0000313" key="2">
    <source>
        <dbReference type="EMBL" id="GAV07994.1"/>
    </source>
</evidence>